<evidence type="ECO:0000313" key="5">
    <source>
        <dbReference type="Proteomes" id="UP001488838"/>
    </source>
</evidence>
<evidence type="ECO:0000256" key="2">
    <source>
        <dbReference type="ARBA" id="ARBA00022980"/>
    </source>
</evidence>
<dbReference type="InterPro" id="IPR036920">
    <property type="entry name" value="Ribosomal_uL16_sf"/>
</dbReference>
<comment type="caution">
    <text evidence="4">The sequence shown here is derived from an EMBL/GenBank/DDBJ whole genome shotgun (WGS) entry which is preliminary data.</text>
</comment>
<reference evidence="4 5" key="1">
    <citation type="journal article" date="2023" name="bioRxiv">
        <title>Conserved and derived expression patterns and positive selection on dental genes reveal complex evolutionary context of ever-growing rodent molars.</title>
        <authorList>
            <person name="Calamari Z.T."/>
            <person name="Song A."/>
            <person name="Cohen E."/>
            <person name="Akter M."/>
            <person name="Roy R.D."/>
            <person name="Hallikas O."/>
            <person name="Christensen M.M."/>
            <person name="Li P."/>
            <person name="Marangoni P."/>
            <person name="Jernvall J."/>
            <person name="Klein O.D."/>
        </authorList>
    </citation>
    <scope>NUCLEOTIDE SEQUENCE [LARGE SCALE GENOMIC DNA]</scope>
    <source>
        <strain evidence="4">V071</strain>
    </source>
</reference>
<name>A0AAW0H715_MYOGA</name>
<dbReference type="Gene3D" id="3.90.1170.10">
    <property type="entry name" value="Ribosomal protein L10e/L16"/>
    <property type="match status" value="1"/>
</dbReference>
<dbReference type="PROSITE" id="PS01257">
    <property type="entry name" value="RIBOSOMAL_L10E"/>
    <property type="match status" value="1"/>
</dbReference>
<keyword evidence="2" id="KW-0689">Ribosomal protein</keyword>
<dbReference type="SUPFAM" id="SSF54686">
    <property type="entry name" value="Ribosomal protein L16p/L10e"/>
    <property type="match status" value="1"/>
</dbReference>
<dbReference type="Proteomes" id="UP001488838">
    <property type="component" value="Unassembled WGS sequence"/>
</dbReference>
<gene>
    <name evidence="4" type="ORF">U0070_006555</name>
</gene>
<dbReference type="InterPro" id="IPR018255">
    <property type="entry name" value="Ribosomal_uL16_CS_euk_arc"/>
</dbReference>
<dbReference type="Pfam" id="PF00252">
    <property type="entry name" value="Ribosomal_L16"/>
    <property type="match status" value="1"/>
</dbReference>
<dbReference type="GO" id="GO:0003735">
    <property type="term" value="F:structural constituent of ribosome"/>
    <property type="evidence" value="ECO:0007669"/>
    <property type="project" value="InterPro"/>
</dbReference>
<keyword evidence="5" id="KW-1185">Reference proteome</keyword>
<evidence type="ECO:0008006" key="6">
    <source>
        <dbReference type="Google" id="ProtNLM"/>
    </source>
</evidence>
<proteinExistence type="inferred from homology"/>
<dbReference type="InterPro" id="IPR001197">
    <property type="entry name" value="Ribosomal_uL16_euk_arch"/>
</dbReference>
<accession>A0AAW0H715</accession>
<protein>
    <recommendedName>
        <fullName evidence="6">Ribosomal protein L10e/L16 domain-containing protein</fullName>
    </recommendedName>
</protein>
<dbReference type="NCBIfam" id="NF003239">
    <property type="entry name" value="PRK04199.1-4"/>
    <property type="match status" value="1"/>
</dbReference>
<dbReference type="EMBL" id="JBBHLL010000831">
    <property type="protein sequence ID" value="KAK7797461.1"/>
    <property type="molecule type" value="Genomic_DNA"/>
</dbReference>
<dbReference type="InterPro" id="IPR016180">
    <property type="entry name" value="Ribosomal_uL16_dom"/>
</dbReference>
<dbReference type="AlphaFoldDB" id="A0AAW0H715"/>
<dbReference type="GO" id="GO:0006412">
    <property type="term" value="P:translation"/>
    <property type="evidence" value="ECO:0007669"/>
    <property type="project" value="InterPro"/>
</dbReference>
<evidence type="ECO:0000256" key="1">
    <source>
        <dbReference type="ARBA" id="ARBA00008931"/>
    </source>
</evidence>
<evidence type="ECO:0000256" key="3">
    <source>
        <dbReference type="ARBA" id="ARBA00023274"/>
    </source>
</evidence>
<evidence type="ECO:0000313" key="4">
    <source>
        <dbReference type="EMBL" id="KAK7797461.1"/>
    </source>
</evidence>
<dbReference type="InterPro" id="IPR047873">
    <property type="entry name" value="Ribosomal_uL16"/>
</dbReference>
<dbReference type="GO" id="GO:0022625">
    <property type="term" value="C:cytosolic large ribosomal subunit"/>
    <property type="evidence" value="ECO:0007669"/>
    <property type="project" value="UniProtKB-ARBA"/>
</dbReference>
<dbReference type="PANTHER" id="PTHR11726">
    <property type="entry name" value="60S RIBOSOMAL PROTEIN L10"/>
    <property type="match status" value="1"/>
</dbReference>
<comment type="similarity">
    <text evidence="1">Belongs to the universal ribosomal protein uL16 family.</text>
</comment>
<organism evidence="4 5">
    <name type="scientific">Myodes glareolus</name>
    <name type="common">Bank vole</name>
    <name type="synonym">Clethrionomys glareolus</name>
    <dbReference type="NCBI Taxonomy" id="447135"/>
    <lineage>
        <taxon>Eukaryota</taxon>
        <taxon>Metazoa</taxon>
        <taxon>Chordata</taxon>
        <taxon>Craniata</taxon>
        <taxon>Vertebrata</taxon>
        <taxon>Euteleostomi</taxon>
        <taxon>Mammalia</taxon>
        <taxon>Eutheria</taxon>
        <taxon>Euarchontoglires</taxon>
        <taxon>Glires</taxon>
        <taxon>Rodentia</taxon>
        <taxon>Myomorpha</taxon>
        <taxon>Muroidea</taxon>
        <taxon>Cricetidae</taxon>
        <taxon>Arvicolinae</taxon>
        <taxon>Myodes</taxon>
    </lineage>
</organism>
<dbReference type="CDD" id="cd01433">
    <property type="entry name" value="Ribosomal_L16_L10e"/>
    <property type="match status" value="1"/>
</dbReference>
<keyword evidence="3" id="KW-0687">Ribonucleoprotein</keyword>
<sequence>MRVNTWVSGARPLCSSRFERVLDPASWSASGVLPTVLQSSWVAAPPSVPGAKIRIFDLGQKKAKVDEFPLCGHTVSDEYEQLSSEALEAALYGKECGKDGFHIRVRLHPFHVIRINKMLSCAGADRLQTGMRGAFGKPQGTVARVQIGQVLVSIRTKLQNKEHLTGVNVAFLLAKPLLRYFKGHENDAFREQEGIISWRSQMMKELRSKGVNFGSYNIVRFTKAYTFQLYSVAFACESHSLSTLPSLSLGECRVTTALGMRLEEFCFNSINQPQEAWTKEH</sequence>